<dbReference type="NCBIfam" id="TIGR03860">
    <property type="entry name" value="FMN_nitrolo"/>
    <property type="match status" value="1"/>
</dbReference>
<feature type="binding site" evidence="6">
    <location>
        <position position="57"/>
    </location>
    <ligand>
        <name>FMN</name>
        <dbReference type="ChEBI" id="CHEBI:58210"/>
    </ligand>
</feature>
<gene>
    <name evidence="8" type="ORF">FE784_12540</name>
</gene>
<accession>A0A5C4TC12</accession>
<evidence type="ECO:0000256" key="2">
    <source>
        <dbReference type="ARBA" id="ARBA00022643"/>
    </source>
</evidence>
<feature type="binding site" evidence="6">
    <location>
        <position position="96"/>
    </location>
    <ligand>
        <name>FMN</name>
        <dbReference type="ChEBI" id="CHEBI:58210"/>
    </ligand>
</feature>
<feature type="domain" description="Luciferase-like" evidence="7">
    <location>
        <begin position="24"/>
        <end position="386"/>
    </location>
</feature>
<keyword evidence="3 8" id="KW-0560">Oxidoreductase</keyword>
<feature type="binding site" evidence="6">
    <location>
        <position position="148"/>
    </location>
    <ligand>
        <name>FMN</name>
        <dbReference type="ChEBI" id="CHEBI:58210"/>
    </ligand>
</feature>
<dbReference type="PANTHER" id="PTHR30011:SF16">
    <property type="entry name" value="C2H2 FINGER DOMAIN TRANSCRIPTION FACTOR (EUROFUNG)-RELATED"/>
    <property type="match status" value="1"/>
</dbReference>
<dbReference type="GO" id="GO:0016705">
    <property type="term" value="F:oxidoreductase activity, acting on paired donors, with incorporation or reduction of molecular oxygen"/>
    <property type="evidence" value="ECO:0007669"/>
    <property type="project" value="InterPro"/>
</dbReference>
<dbReference type="InterPro" id="IPR016215">
    <property type="entry name" value="NTA_MOA"/>
</dbReference>
<keyword evidence="9" id="KW-1185">Reference proteome</keyword>
<sequence>MREKKQLCIGLSLSATWKKGNSGQQSDSGAKPFSNDSFVQLAKMAEKAKLDFVFKPDALFLHTEGQGHSSRFASLDPTIMLTSIARETERIGLVTTVSTSFNPPFVVARQLQSLHWLSDGRAGWNIVTSIGGAENFTNSPMPSSEERYAKAIEFTDVVRRLWESFPYEALTTDSASGQADAGKKISAIHHNGEYFSVKGPLNLPAHASGTPPLFQAGASDSGRNFAALVADAIFASTPDMASGIELRQDLRKRAKAHGRSPDAVRVLPGLYFFLADTRSEARDMYREAHAHLSMERRYASVQSILGLRLDGMPLDRRVTADMLPDPRQPVRSRTHADLLRRFIVNRQPTVEELLSRPEVVGSAHWVVAGTAEEVMREMITWFEAGAMDGVIALPGGSIHSLELFLDELVPMLVEQGLFRSEYTGTTLREHLRIT</sequence>
<dbReference type="EC" id="1.14.-.-" evidence="8"/>
<comment type="similarity">
    <text evidence="5">Belongs to the NtaA/SnaA/DszA monooxygenase family.</text>
</comment>
<dbReference type="Gene3D" id="3.20.20.30">
    <property type="entry name" value="Luciferase-like domain"/>
    <property type="match status" value="1"/>
</dbReference>
<dbReference type="AlphaFoldDB" id="A0A5C4TC12"/>
<feature type="binding site" evidence="6">
    <location>
        <position position="219"/>
    </location>
    <ligand>
        <name>FMN</name>
        <dbReference type="ChEBI" id="CHEBI:58210"/>
    </ligand>
</feature>
<evidence type="ECO:0000313" key="9">
    <source>
        <dbReference type="Proteomes" id="UP000307943"/>
    </source>
</evidence>
<dbReference type="OrthoDB" id="3265338at2"/>
<dbReference type="PIRSF" id="PIRSF000337">
    <property type="entry name" value="NTA_MOA"/>
    <property type="match status" value="1"/>
</dbReference>
<name>A0A5C4TC12_9BACL</name>
<evidence type="ECO:0000256" key="4">
    <source>
        <dbReference type="ARBA" id="ARBA00023033"/>
    </source>
</evidence>
<dbReference type="InterPro" id="IPR036661">
    <property type="entry name" value="Luciferase-like_sf"/>
</dbReference>
<dbReference type="Proteomes" id="UP000307943">
    <property type="component" value="Unassembled WGS sequence"/>
</dbReference>
<dbReference type="Pfam" id="PF00296">
    <property type="entry name" value="Bac_luciferase"/>
    <property type="match status" value="1"/>
</dbReference>
<keyword evidence="1 6" id="KW-0285">Flavoprotein</keyword>
<protein>
    <submittedName>
        <fullName evidence="8">NtaA/DmoA family FMN-dependent monooxygenase</fullName>
        <ecNumber evidence="8">1.14.-.-</ecNumber>
    </submittedName>
</protein>
<evidence type="ECO:0000313" key="8">
    <source>
        <dbReference type="EMBL" id="TNJ65999.1"/>
    </source>
</evidence>
<proteinExistence type="inferred from homology"/>
<evidence type="ECO:0000256" key="3">
    <source>
        <dbReference type="ARBA" id="ARBA00023002"/>
    </source>
</evidence>
<dbReference type="GO" id="GO:0004497">
    <property type="term" value="F:monooxygenase activity"/>
    <property type="evidence" value="ECO:0007669"/>
    <property type="project" value="UniProtKB-KW"/>
</dbReference>
<dbReference type="InterPro" id="IPR051260">
    <property type="entry name" value="Diverse_substr_monoxygenases"/>
</dbReference>
<keyword evidence="2 6" id="KW-0288">FMN</keyword>
<evidence type="ECO:0000256" key="5">
    <source>
        <dbReference type="ARBA" id="ARBA00033748"/>
    </source>
</evidence>
<evidence type="ECO:0000256" key="1">
    <source>
        <dbReference type="ARBA" id="ARBA00022630"/>
    </source>
</evidence>
<dbReference type="SUPFAM" id="SSF51679">
    <property type="entry name" value="Bacterial luciferase-like"/>
    <property type="match status" value="1"/>
</dbReference>
<keyword evidence="4 8" id="KW-0503">Monooxygenase</keyword>
<comment type="caution">
    <text evidence="8">The sequence shown here is derived from an EMBL/GenBank/DDBJ whole genome shotgun (WGS) entry which is preliminary data.</text>
</comment>
<evidence type="ECO:0000256" key="6">
    <source>
        <dbReference type="PIRSR" id="PIRSR000337-1"/>
    </source>
</evidence>
<dbReference type="PANTHER" id="PTHR30011">
    <property type="entry name" value="ALKANESULFONATE MONOOXYGENASE-RELATED"/>
    <property type="match status" value="1"/>
</dbReference>
<dbReference type="EMBL" id="VDCQ01000014">
    <property type="protein sequence ID" value="TNJ65999.1"/>
    <property type="molecule type" value="Genomic_DNA"/>
</dbReference>
<dbReference type="InterPro" id="IPR011251">
    <property type="entry name" value="Luciferase-like_dom"/>
</dbReference>
<organism evidence="8 9">
    <name type="scientific">Paenibacillus hemerocallicola</name>
    <dbReference type="NCBI Taxonomy" id="1172614"/>
    <lineage>
        <taxon>Bacteria</taxon>
        <taxon>Bacillati</taxon>
        <taxon>Bacillota</taxon>
        <taxon>Bacilli</taxon>
        <taxon>Bacillales</taxon>
        <taxon>Paenibacillaceae</taxon>
        <taxon>Paenibacillus</taxon>
    </lineage>
</organism>
<reference evidence="8 9" key="1">
    <citation type="submission" date="2019-05" db="EMBL/GenBank/DDBJ databases">
        <title>We sequenced the genome of Paenibacillus hemerocallicola KCTC 33185 for further insight into its adaptation and study the phylogeny of Paenibacillus.</title>
        <authorList>
            <person name="Narsing Rao M.P."/>
        </authorList>
    </citation>
    <scope>NUCLEOTIDE SEQUENCE [LARGE SCALE GENOMIC DNA]</scope>
    <source>
        <strain evidence="8 9">KCTC 33185</strain>
    </source>
</reference>
<evidence type="ECO:0000259" key="7">
    <source>
        <dbReference type="Pfam" id="PF00296"/>
    </source>
</evidence>
<dbReference type="RefSeq" id="WP_139602540.1">
    <property type="nucleotide sequence ID" value="NZ_VDCQ01000014.1"/>
</dbReference>